<reference evidence="13" key="1">
    <citation type="submission" date="2022-12" db="EMBL/GenBank/DDBJ databases">
        <authorList>
            <person name="Alioto T."/>
            <person name="Alioto T."/>
            <person name="Gomez Garrido J."/>
        </authorList>
    </citation>
    <scope>NUCLEOTIDE SEQUENCE</scope>
</reference>
<evidence type="ECO:0000256" key="3">
    <source>
        <dbReference type="ARBA" id="ARBA00022723"/>
    </source>
</evidence>
<dbReference type="Proteomes" id="UP001178461">
    <property type="component" value="Chromosome 17"/>
</dbReference>
<proteinExistence type="predicted"/>
<keyword evidence="2" id="KW-0678">Repressor</keyword>
<dbReference type="PROSITE" id="PS50039">
    <property type="entry name" value="FORK_HEAD_3"/>
    <property type="match status" value="1"/>
</dbReference>
<dbReference type="GO" id="GO:0005634">
    <property type="term" value="C:nucleus"/>
    <property type="evidence" value="ECO:0007669"/>
    <property type="project" value="UniProtKB-SubCell"/>
</dbReference>
<dbReference type="PANTHER" id="PTHR45796:SF7">
    <property type="entry name" value="FORKHEAD BOX PROTEIN P4"/>
    <property type="match status" value="1"/>
</dbReference>
<keyword evidence="6" id="KW-0805">Transcription regulation</keyword>
<evidence type="ECO:0000256" key="10">
    <source>
        <dbReference type="PROSITE-ProRule" id="PRU00089"/>
    </source>
</evidence>
<keyword evidence="4" id="KW-0863">Zinc-finger</keyword>
<dbReference type="PRINTS" id="PR00053">
    <property type="entry name" value="FORKHEAD"/>
</dbReference>
<gene>
    <name evidence="13" type="ORF">PODLI_1B020659</name>
</gene>
<keyword evidence="7 10" id="KW-0238">DNA-binding</keyword>
<dbReference type="FunFam" id="1.10.10.10:FF:000010">
    <property type="entry name" value="Forkhead box P2 isoform B"/>
    <property type="match status" value="1"/>
</dbReference>
<keyword evidence="5" id="KW-0862">Zinc</keyword>
<evidence type="ECO:0000256" key="9">
    <source>
        <dbReference type="ARBA" id="ARBA00023242"/>
    </source>
</evidence>
<evidence type="ECO:0000256" key="2">
    <source>
        <dbReference type="ARBA" id="ARBA00022491"/>
    </source>
</evidence>
<sequence length="375" mass="42950">MRPPKYPKDSSQFIHLLTSSDRKSPRRHSSFLMPGSKPSSSPPPRTLPQPSPRRGAQMRPTVLTCAAPRKQEVTHTDGSELPLVVLPPSGLLLPQGAHSASSGPAPPHRNNTEKWDWVQFPAPPALHPRERSPAKGTPMDNTPCFHSHEERVMCRMRREWLVQEELVNKLALQLAQEKQKLLVMRAELAPAFLSQHPDAPVPIISCQSEGPRNEFEGLECHSNSHGAHLCSERSPSIEYYRHTLNRPPFTYAALIRWAILQSPKKQLSLSEIYRWFNNFGYFRHNVTTWKNAIRHNLSLHKCFVRVENVKGAVWTLDEFEYQKKRNQRYSTYSHPYLDSQEAAAGSSATQERLGQPRTERRTHHRLESSPHFLFP</sequence>
<dbReference type="Gene3D" id="1.10.10.10">
    <property type="entry name" value="Winged helix-like DNA-binding domain superfamily/Winged helix DNA-binding domain"/>
    <property type="match status" value="1"/>
</dbReference>
<dbReference type="InterPro" id="IPR030456">
    <property type="entry name" value="TF_fork_head_CS_2"/>
</dbReference>
<evidence type="ECO:0000256" key="11">
    <source>
        <dbReference type="SAM" id="MobiDB-lite"/>
    </source>
</evidence>
<evidence type="ECO:0000313" key="14">
    <source>
        <dbReference type="Proteomes" id="UP001178461"/>
    </source>
</evidence>
<organism evidence="13 14">
    <name type="scientific">Podarcis lilfordi</name>
    <name type="common">Lilford's wall lizard</name>
    <dbReference type="NCBI Taxonomy" id="74358"/>
    <lineage>
        <taxon>Eukaryota</taxon>
        <taxon>Metazoa</taxon>
        <taxon>Chordata</taxon>
        <taxon>Craniata</taxon>
        <taxon>Vertebrata</taxon>
        <taxon>Euteleostomi</taxon>
        <taxon>Lepidosauria</taxon>
        <taxon>Squamata</taxon>
        <taxon>Bifurcata</taxon>
        <taxon>Unidentata</taxon>
        <taxon>Episquamata</taxon>
        <taxon>Laterata</taxon>
        <taxon>Lacertibaenia</taxon>
        <taxon>Lacertidae</taxon>
        <taxon>Podarcis</taxon>
    </lineage>
</organism>
<dbReference type="SMART" id="SM00339">
    <property type="entry name" value="FH"/>
    <property type="match status" value="1"/>
</dbReference>
<dbReference type="AlphaFoldDB" id="A0AA35PT62"/>
<feature type="compositionally biased region" description="Pro residues" evidence="11">
    <location>
        <begin position="40"/>
        <end position="51"/>
    </location>
</feature>
<evidence type="ECO:0000313" key="13">
    <source>
        <dbReference type="EMBL" id="CAI5795937.1"/>
    </source>
</evidence>
<accession>A0AA35PT62</accession>
<evidence type="ECO:0000256" key="5">
    <source>
        <dbReference type="ARBA" id="ARBA00022833"/>
    </source>
</evidence>
<keyword evidence="9 10" id="KW-0539">Nucleus</keyword>
<feature type="region of interest" description="Disordered" evidence="11">
    <location>
        <begin position="1"/>
        <end position="61"/>
    </location>
</feature>
<evidence type="ECO:0000259" key="12">
    <source>
        <dbReference type="PROSITE" id="PS50039"/>
    </source>
</evidence>
<feature type="domain" description="Fork-head" evidence="12">
    <location>
        <begin position="246"/>
        <end position="318"/>
    </location>
</feature>
<dbReference type="EMBL" id="OX395142">
    <property type="protein sequence ID" value="CAI5795937.1"/>
    <property type="molecule type" value="Genomic_DNA"/>
</dbReference>
<name>A0AA35PT62_9SAUR</name>
<comment type="subcellular location">
    <subcellularLocation>
        <location evidence="1 10">Nucleus</location>
    </subcellularLocation>
</comment>
<evidence type="ECO:0000256" key="1">
    <source>
        <dbReference type="ARBA" id="ARBA00004123"/>
    </source>
</evidence>
<dbReference type="InterPro" id="IPR050998">
    <property type="entry name" value="FOXP"/>
</dbReference>
<feature type="DNA-binding region" description="Fork-head" evidence="10">
    <location>
        <begin position="246"/>
        <end position="318"/>
    </location>
</feature>
<dbReference type="GO" id="GO:0001227">
    <property type="term" value="F:DNA-binding transcription repressor activity, RNA polymerase II-specific"/>
    <property type="evidence" value="ECO:0007669"/>
    <property type="project" value="TreeGrafter"/>
</dbReference>
<dbReference type="InterPro" id="IPR036390">
    <property type="entry name" value="WH_DNA-bd_sf"/>
</dbReference>
<evidence type="ECO:0000256" key="4">
    <source>
        <dbReference type="ARBA" id="ARBA00022771"/>
    </source>
</evidence>
<keyword evidence="14" id="KW-1185">Reference proteome</keyword>
<dbReference type="GO" id="GO:0008270">
    <property type="term" value="F:zinc ion binding"/>
    <property type="evidence" value="ECO:0007669"/>
    <property type="project" value="UniProtKB-KW"/>
</dbReference>
<dbReference type="PANTHER" id="PTHR45796">
    <property type="entry name" value="FORKHEAD BOX P, ISOFORM C"/>
    <property type="match status" value="1"/>
</dbReference>
<dbReference type="GO" id="GO:0000978">
    <property type="term" value="F:RNA polymerase II cis-regulatory region sequence-specific DNA binding"/>
    <property type="evidence" value="ECO:0007669"/>
    <property type="project" value="TreeGrafter"/>
</dbReference>
<evidence type="ECO:0000256" key="7">
    <source>
        <dbReference type="ARBA" id="ARBA00023125"/>
    </source>
</evidence>
<evidence type="ECO:0000256" key="8">
    <source>
        <dbReference type="ARBA" id="ARBA00023163"/>
    </source>
</evidence>
<dbReference type="SUPFAM" id="SSF46785">
    <property type="entry name" value="Winged helix' DNA-binding domain"/>
    <property type="match status" value="1"/>
</dbReference>
<protein>
    <submittedName>
        <fullName evidence="13">Box P3</fullName>
    </submittedName>
</protein>
<keyword evidence="3" id="KW-0479">Metal-binding</keyword>
<evidence type="ECO:0000256" key="6">
    <source>
        <dbReference type="ARBA" id="ARBA00023015"/>
    </source>
</evidence>
<dbReference type="InterPro" id="IPR036388">
    <property type="entry name" value="WH-like_DNA-bd_sf"/>
</dbReference>
<feature type="region of interest" description="Disordered" evidence="11">
    <location>
        <begin position="341"/>
        <end position="375"/>
    </location>
</feature>
<feature type="compositionally biased region" description="Polar residues" evidence="11">
    <location>
        <begin position="9"/>
        <end position="19"/>
    </location>
</feature>
<dbReference type="InterPro" id="IPR001766">
    <property type="entry name" value="Fork_head_dom"/>
</dbReference>
<keyword evidence="8" id="KW-0804">Transcription</keyword>
<dbReference type="PROSITE" id="PS00658">
    <property type="entry name" value="FORK_HEAD_2"/>
    <property type="match status" value="1"/>
</dbReference>
<dbReference type="Pfam" id="PF00250">
    <property type="entry name" value="Forkhead"/>
    <property type="match status" value="1"/>
</dbReference>